<evidence type="ECO:0000256" key="1">
    <source>
        <dbReference type="SAM" id="MobiDB-lite"/>
    </source>
</evidence>
<dbReference type="Proteomes" id="UP000287651">
    <property type="component" value="Unassembled WGS sequence"/>
</dbReference>
<protein>
    <submittedName>
        <fullName evidence="2">Uncharacterized protein</fullName>
    </submittedName>
</protein>
<organism evidence="2 3">
    <name type="scientific">Ensete ventricosum</name>
    <name type="common">Abyssinian banana</name>
    <name type="synonym">Musa ensete</name>
    <dbReference type="NCBI Taxonomy" id="4639"/>
    <lineage>
        <taxon>Eukaryota</taxon>
        <taxon>Viridiplantae</taxon>
        <taxon>Streptophyta</taxon>
        <taxon>Embryophyta</taxon>
        <taxon>Tracheophyta</taxon>
        <taxon>Spermatophyta</taxon>
        <taxon>Magnoliopsida</taxon>
        <taxon>Liliopsida</taxon>
        <taxon>Zingiberales</taxon>
        <taxon>Musaceae</taxon>
        <taxon>Ensete</taxon>
    </lineage>
</organism>
<feature type="non-terminal residue" evidence="2">
    <location>
        <position position="1"/>
    </location>
</feature>
<accession>A0A426Z0E8</accession>
<sequence>APLWAPPLCRLAAAKRYPLWAGRGQLSLLATMNKRKVGTRKMSEGDMAKKVVARKVGGSGKASRGTSQGEGSTVGGACARGRGVWSDDASTTAYEQGALCSGIAKQLYNSMFGVLIEKTVKSLIWNQHHQITLIDGVNNISWVISSMEDKIFEFQSQIVKLKAGVTPKAIATGKQWATELEAEVARMKSKLEEAQATPEKARKAIEEYKES</sequence>
<proteinExistence type="predicted"/>
<evidence type="ECO:0000313" key="2">
    <source>
        <dbReference type="EMBL" id="RRT57466.1"/>
    </source>
</evidence>
<dbReference type="EMBL" id="AMZH03009149">
    <property type="protein sequence ID" value="RRT57466.1"/>
    <property type="molecule type" value="Genomic_DNA"/>
</dbReference>
<comment type="caution">
    <text evidence="2">The sequence shown here is derived from an EMBL/GenBank/DDBJ whole genome shotgun (WGS) entry which is preliminary data.</text>
</comment>
<dbReference type="AlphaFoldDB" id="A0A426Z0E8"/>
<reference evidence="2 3" key="1">
    <citation type="journal article" date="2014" name="Agronomy (Basel)">
        <title>A Draft Genome Sequence for Ensete ventricosum, the Drought-Tolerant Tree Against Hunger.</title>
        <authorList>
            <person name="Harrison J."/>
            <person name="Moore K.A."/>
            <person name="Paszkiewicz K."/>
            <person name="Jones T."/>
            <person name="Grant M."/>
            <person name="Ambacheew D."/>
            <person name="Muzemil S."/>
            <person name="Studholme D.J."/>
        </authorList>
    </citation>
    <scope>NUCLEOTIDE SEQUENCE [LARGE SCALE GENOMIC DNA]</scope>
</reference>
<name>A0A426Z0E8_ENSVE</name>
<evidence type="ECO:0000313" key="3">
    <source>
        <dbReference type="Proteomes" id="UP000287651"/>
    </source>
</evidence>
<gene>
    <name evidence="2" type="ORF">B296_00046668</name>
</gene>
<feature type="region of interest" description="Disordered" evidence="1">
    <location>
        <begin position="191"/>
        <end position="211"/>
    </location>
</feature>
<feature type="region of interest" description="Disordered" evidence="1">
    <location>
        <begin position="55"/>
        <end position="74"/>
    </location>
</feature>